<protein>
    <submittedName>
        <fullName evidence="8">Glycoside hydrolase</fullName>
    </submittedName>
</protein>
<dbReference type="InterPro" id="IPR041542">
    <property type="entry name" value="GH43_C2"/>
</dbReference>
<dbReference type="EMBL" id="MBTG01000073">
    <property type="protein sequence ID" value="OPH46583.1"/>
    <property type="molecule type" value="Genomic_DNA"/>
</dbReference>
<dbReference type="GO" id="GO:0005975">
    <property type="term" value="P:carbohydrate metabolic process"/>
    <property type="evidence" value="ECO:0007669"/>
    <property type="project" value="InterPro"/>
</dbReference>
<evidence type="ECO:0000259" key="7">
    <source>
        <dbReference type="Pfam" id="PF17851"/>
    </source>
</evidence>
<keyword evidence="9" id="KW-1185">Reference proteome</keyword>
<dbReference type="PANTHER" id="PTHR42812:SF12">
    <property type="entry name" value="BETA-XYLOSIDASE-RELATED"/>
    <property type="match status" value="1"/>
</dbReference>
<dbReference type="Pfam" id="PF17851">
    <property type="entry name" value="GH43_C2"/>
    <property type="match status" value="1"/>
</dbReference>
<dbReference type="InterPro" id="IPR051795">
    <property type="entry name" value="Glycosyl_Hydrlase_43"/>
</dbReference>
<evidence type="ECO:0000256" key="5">
    <source>
        <dbReference type="PIRSR" id="PIRSR606710-2"/>
    </source>
</evidence>
<comment type="similarity">
    <text evidence="1 6">Belongs to the glycosyl hydrolase 43 family.</text>
</comment>
<evidence type="ECO:0000256" key="2">
    <source>
        <dbReference type="ARBA" id="ARBA00022801"/>
    </source>
</evidence>
<keyword evidence="3 6" id="KW-0326">Glycosidase</keyword>
<dbReference type="SUPFAM" id="SSF75005">
    <property type="entry name" value="Arabinanase/levansucrase/invertase"/>
    <property type="match status" value="1"/>
</dbReference>
<comment type="caution">
    <text evidence="8">The sequence shown here is derived from an EMBL/GenBank/DDBJ whole genome shotgun (WGS) entry which is preliminary data.</text>
</comment>
<reference evidence="9" key="1">
    <citation type="submission" date="2016-07" db="EMBL/GenBank/DDBJ databases">
        <authorList>
            <person name="Florea S."/>
            <person name="Webb J.S."/>
            <person name="Jaromczyk J."/>
            <person name="Schardl C.L."/>
        </authorList>
    </citation>
    <scope>NUCLEOTIDE SEQUENCE [LARGE SCALE GENOMIC DNA]</scope>
    <source>
        <strain evidence="9">CY1</strain>
    </source>
</reference>
<dbReference type="Proteomes" id="UP000190626">
    <property type="component" value="Unassembled WGS sequence"/>
</dbReference>
<organism evidence="8 9">
    <name type="scientific">Paenibacillus ferrarius</name>
    <dbReference type="NCBI Taxonomy" id="1469647"/>
    <lineage>
        <taxon>Bacteria</taxon>
        <taxon>Bacillati</taxon>
        <taxon>Bacillota</taxon>
        <taxon>Bacilli</taxon>
        <taxon>Bacillales</taxon>
        <taxon>Paenibacillaceae</taxon>
        <taxon>Paenibacillus</taxon>
    </lineage>
</organism>
<feature type="domain" description="Beta-xylosidase C-terminal Concanavalin A-like" evidence="7">
    <location>
        <begin position="324"/>
        <end position="516"/>
    </location>
</feature>
<dbReference type="InterPro" id="IPR023296">
    <property type="entry name" value="Glyco_hydro_beta-prop_sf"/>
</dbReference>
<evidence type="ECO:0000313" key="8">
    <source>
        <dbReference type="EMBL" id="OPH46583.1"/>
    </source>
</evidence>
<dbReference type="SUPFAM" id="SSF49899">
    <property type="entry name" value="Concanavalin A-like lectins/glucanases"/>
    <property type="match status" value="1"/>
</dbReference>
<dbReference type="RefSeq" id="WP_079421350.1">
    <property type="nucleotide sequence ID" value="NZ_MBTG01000073.1"/>
</dbReference>
<feature type="site" description="Important for catalytic activity, responsible for pKa modulation of the active site Glu and correct orientation of both the proton donor and substrate" evidence="5">
    <location>
        <position position="137"/>
    </location>
</feature>
<dbReference type="Gene3D" id="2.60.120.200">
    <property type="match status" value="1"/>
</dbReference>
<dbReference type="AlphaFoldDB" id="A0A1V4H7B6"/>
<dbReference type="CDD" id="cd09001">
    <property type="entry name" value="GH43_FsAxh1-like"/>
    <property type="match status" value="1"/>
</dbReference>
<dbReference type="InterPro" id="IPR013320">
    <property type="entry name" value="ConA-like_dom_sf"/>
</dbReference>
<name>A0A1V4H7B6_9BACL</name>
<dbReference type="STRING" id="1469647.BC351_13890"/>
<evidence type="ECO:0000256" key="4">
    <source>
        <dbReference type="PIRSR" id="PIRSR606710-1"/>
    </source>
</evidence>
<dbReference type="PANTHER" id="PTHR42812">
    <property type="entry name" value="BETA-XYLOSIDASE"/>
    <property type="match status" value="1"/>
</dbReference>
<evidence type="ECO:0000313" key="9">
    <source>
        <dbReference type="Proteomes" id="UP000190626"/>
    </source>
</evidence>
<accession>A0A1V4H7B6</accession>
<keyword evidence="2 6" id="KW-0378">Hydrolase</keyword>
<dbReference type="GO" id="GO:0004553">
    <property type="term" value="F:hydrolase activity, hydrolyzing O-glycosyl compounds"/>
    <property type="evidence" value="ECO:0007669"/>
    <property type="project" value="InterPro"/>
</dbReference>
<feature type="active site" description="Proton acceptor" evidence="4">
    <location>
        <position position="30"/>
    </location>
</feature>
<dbReference type="Gene3D" id="2.115.10.20">
    <property type="entry name" value="Glycosyl hydrolase domain, family 43"/>
    <property type="match status" value="1"/>
</dbReference>
<evidence type="ECO:0000256" key="6">
    <source>
        <dbReference type="RuleBase" id="RU361187"/>
    </source>
</evidence>
<feature type="active site" description="Proton donor" evidence="4">
    <location>
        <position position="195"/>
    </location>
</feature>
<evidence type="ECO:0000256" key="3">
    <source>
        <dbReference type="ARBA" id="ARBA00023295"/>
    </source>
</evidence>
<gene>
    <name evidence="8" type="ORF">BC351_13890</name>
</gene>
<dbReference type="InterPro" id="IPR006710">
    <property type="entry name" value="Glyco_hydro_43"/>
</dbReference>
<dbReference type="Pfam" id="PF04616">
    <property type="entry name" value="Glyco_hydro_43"/>
    <property type="match status" value="1"/>
</dbReference>
<dbReference type="OrthoDB" id="9801455at2"/>
<proteinExistence type="inferred from homology"/>
<sequence length="518" mass="57927">MNEISLSPVWVADLGDGKYRNPILHADYSDLDIIRVGDSFYMTASSFVSTPGLPILESKDLVNWTIIGYAVDRLPSGYDESVRHAQGIWAPSIRYHDGMFWIFVSTPDEGVFMTQAKDASGPWSELHLVKEVKGWIDPCPMWDEDGQAYLIHAYAYSRCGFNSKLNLCKMKSDGTALLDDGVVVFDGTNDHPTIEGPKLYKRNGYYYIFAPAGGVATGWQTVLRSRNIFGPFEDRIVMHQGDTQINGPHQGGYVELDSGESWFAHFQECGAYGRIVHLQPMTWQNDWPMIGADTNGDGIGEPVMSHNKPNVGPHSWPITVPDTSDHFEKSSLGLQWQWQGNRKAEWYSLDANPGNLRLYANTHHANLFEAPNILCQKFPAPVFTATCKLNLGPRERGLFQSGMTVFGHEFAYMAVEHNGFNKRMVVVEGNRNEDEKLTSSFELENSLSSVYIQVHVAAGALCTFHFSLDGIEYQQIGGDPFIAKPGGWVGAKIGLFCSPMGYESENDFVDFEWISIKE</sequence>
<evidence type="ECO:0000256" key="1">
    <source>
        <dbReference type="ARBA" id="ARBA00009865"/>
    </source>
</evidence>